<gene>
    <name evidence="2" type="ORF">DFQ02_10348</name>
</gene>
<evidence type="ECO:0000313" key="3">
    <source>
        <dbReference type="Proteomes" id="UP000256629"/>
    </source>
</evidence>
<proteinExistence type="predicted"/>
<keyword evidence="3" id="KW-1185">Reference proteome</keyword>
<reference evidence="2 3" key="1">
    <citation type="submission" date="2018-07" db="EMBL/GenBank/DDBJ databases">
        <title>Genomic Encyclopedia of Type Strains, Phase III (KMG-III): the genomes of soil and plant-associated and newly described type strains.</title>
        <authorList>
            <person name="Whitman W."/>
        </authorList>
    </citation>
    <scope>NUCLEOTIDE SEQUENCE [LARGE SCALE GENOMIC DNA]</scope>
    <source>
        <strain evidence="2 3">CECT 8487</strain>
    </source>
</reference>
<dbReference type="AlphaFoldDB" id="A0A3D9HGV1"/>
<dbReference type="Gene3D" id="3.90.320.10">
    <property type="match status" value="1"/>
</dbReference>
<dbReference type="Gene3D" id="3.40.50.300">
    <property type="entry name" value="P-loop containing nucleotide triphosphate hydrolases"/>
    <property type="match status" value="1"/>
</dbReference>
<dbReference type="SUPFAM" id="SSF52980">
    <property type="entry name" value="Restriction endonuclease-like"/>
    <property type="match status" value="1"/>
</dbReference>
<dbReference type="Pfam" id="PF12705">
    <property type="entry name" value="PDDEXK_1"/>
    <property type="match status" value="1"/>
</dbReference>
<evidence type="ECO:0000259" key="1">
    <source>
        <dbReference type="Pfam" id="PF12705"/>
    </source>
</evidence>
<dbReference type="EMBL" id="QRDX01000003">
    <property type="protein sequence ID" value="RED48718.1"/>
    <property type="molecule type" value="Genomic_DNA"/>
</dbReference>
<dbReference type="RefSeq" id="WP_116040105.1">
    <property type="nucleotide sequence ID" value="NZ_QRDX01000003.1"/>
</dbReference>
<dbReference type="Gene3D" id="1.10.486.10">
    <property type="entry name" value="PCRA, domain 4"/>
    <property type="match status" value="1"/>
</dbReference>
<organism evidence="2 3">
    <name type="scientific">Seonamhaeicola aphaedonensis</name>
    <dbReference type="NCBI Taxonomy" id="1461338"/>
    <lineage>
        <taxon>Bacteria</taxon>
        <taxon>Pseudomonadati</taxon>
        <taxon>Bacteroidota</taxon>
        <taxon>Flavobacteriia</taxon>
        <taxon>Flavobacteriales</taxon>
        <taxon>Flavobacteriaceae</taxon>
    </lineage>
</organism>
<dbReference type="InterPro" id="IPR011604">
    <property type="entry name" value="PDDEXK-like_dom_sf"/>
</dbReference>
<dbReference type="OrthoDB" id="9762792at2"/>
<dbReference type="SUPFAM" id="SSF52540">
    <property type="entry name" value="P-loop containing nucleoside triphosphate hydrolases"/>
    <property type="match status" value="1"/>
</dbReference>
<feature type="domain" description="PD-(D/E)XK endonuclease-like" evidence="1">
    <location>
        <begin position="641"/>
        <end position="914"/>
    </location>
</feature>
<accession>A0A3D9HGV1</accession>
<evidence type="ECO:0000313" key="2">
    <source>
        <dbReference type="EMBL" id="RED48718.1"/>
    </source>
</evidence>
<dbReference type="InterPro" id="IPR038726">
    <property type="entry name" value="PDDEXK_AddAB-type"/>
</dbReference>
<dbReference type="InterPro" id="IPR011335">
    <property type="entry name" value="Restrct_endonuc-II-like"/>
</dbReference>
<sequence>MTTFIFDVLKDLQKSNCNFSNLTFVMPSKRAGLFLKHQLSQVANETIFSPSIISIEAFVEDLSELRKISNTELLFEFYNTYIQLTKESEKDTFEVFSKWAQVLIQDFNEIDRYLIHQDNIFNYLSAIKEIEYKHWSVEEEQSGLIKKYLAFWNKLGSYYSRFTDILLSKKIGYQGLIYREAVENIESYIQSNTDKQHIFLGFNALNTAEETIIQELLQNDMAKIYWDIDQVFFDNPKHDAGLFARQHKANWLYFKKHPFNWITNNYSNHKNISVFGIPKNIGQAKYIGSLLNSLKDKNPSLQNTAVILGDENLLIPTLNSLPNDIEALNITMGFPLKSIPLASLFESLFHVHKTYSTLLYYRDVINIVSHQFISVLFQDNASKIIETIDNNNLIYLSPNRLRDMAPEASEIINLLFLNWNGVDRVLENCLQLILYIKTYLDRDKTSNLLSLEYLFRFNELFNELVRLNSKYNHIKDITTLHSIYKELLTSETLDFQGEPLQGLQVMGMLESRVLDFETVIISGVNEGILPSGKNNNSFIPFDVKIENTLPTYKEKDAVYTYHFYRLLQRAKNIYIIYNTEADVLNGGEKSRFITQLELDPTHQIKHAIVAPQVPVIEAKLNIVEKNDSVLEILKDVAEKGFSPSSLTNYIRNPIDFYYQKVLKIREFDEVEETVAANTLGTVVHNTLEDFYKPLVGSFLTINSIQNLKKLISETVMLHFADVYKEGDIKTGKNLIIFEIAKRYVSNFLDLEIQDLRAGNQIKIMAIEKKSTVQVDIDQLDFPVRLTGMVDRIDERNGLIRIIDYKTGKVEQTEVEVVNWEDITLDYKKYSKSFQVLLYAYMMQLSGSIKLPIEAGIISFKNLNNGFLKFAKKDRIGPHAKKDTLITQETINNFSTELKQLILEICNNEIPFTEKEV</sequence>
<comment type="caution">
    <text evidence="2">The sequence shown here is derived from an EMBL/GenBank/DDBJ whole genome shotgun (WGS) entry which is preliminary data.</text>
</comment>
<protein>
    <submittedName>
        <fullName evidence="2">PD-(D/E)XK nuclease superfamily protein</fullName>
    </submittedName>
</protein>
<name>A0A3D9HGV1_9FLAO</name>
<dbReference type="InterPro" id="IPR027417">
    <property type="entry name" value="P-loop_NTPase"/>
</dbReference>
<dbReference type="Proteomes" id="UP000256629">
    <property type="component" value="Unassembled WGS sequence"/>
</dbReference>